<dbReference type="RefSeq" id="WP_212902712.1">
    <property type="nucleotide sequence ID" value="NZ_BOPZ01000003.1"/>
</dbReference>
<keyword evidence="3" id="KW-1185">Reference proteome</keyword>
<dbReference type="Pfam" id="PF07963">
    <property type="entry name" value="N_methyl"/>
    <property type="match status" value="1"/>
</dbReference>
<dbReference type="AlphaFoldDB" id="A0A919RY95"/>
<proteinExistence type="predicted"/>
<dbReference type="EMBL" id="BOPZ01000003">
    <property type="protein sequence ID" value="GIM27964.1"/>
    <property type="molecule type" value="Genomic_DNA"/>
</dbReference>
<gene>
    <name evidence="2" type="ORF">CPJCM30710_06300</name>
</gene>
<accession>A0A919RY95</accession>
<keyword evidence="1" id="KW-1133">Transmembrane helix</keyword>
<dbReference type="Proteomes" id="UP000679179">
    <property type="component" value="Unassembled WGS sequence"/>
</dbReference>
<evidence type="ECO:0000256" key="1">
    <source>
        <dbReference type="SAM" id="Phobius"/>
    </source>
</evidence>
<organism evidence="2 3">
    <name type="scientific">Clostridium polyendosporum</name>
    <dbReference type="NCBI Taxonomy" id="69208"/>
    <lineage>
        <taxon>Bacteria</taxon>
        <taxon>Bacillati</taxon>
        <taxon>Bacillota</taxon>
        <taxon>Clostridia</taxon>
        <taxon>Eubacteriales</taxon>
        <taxon>Clostridiaceae</taxon>
        <taxon>Clostridium</taxon>
    </lineage>
</organism>
<protein>
    <recommendedName>
        <fullName evidence="4">Prepilin-type N-terminal cleavage/methylation domain-containing protein</fullName>
    </recommendedName>
</protein>
<feature type="transmembrane region" description="Helical" evidence="1">
    <location>
        <begin position="31"/>
        <end position="52"/>
    </location>
</feature>
<comment type="caution">
    <text evidence="2">The sequence shown here is derived from an EMBL/GenBank/DDBJ whole genome shotgun (WGS) entry which is preliminary data.</text>
</comment>
<keyword evidence="1" id="KW-0472">Membrane</keyword>
<dbReference type="InterPro" id="IPR012902">
    <property type="entry name" value="N_methyl_site"/>
</dbReference>
<evidence type="ECO:0008006" key="4">
    <source>
        <dbReference type="Google" id="ProtNLM"/>
    </source>
</evidence>
<keyword evidence="1" id="KW-0812">Transmembrane</keyword>
<evidence type="ECO:0000313" key="2">
    <source>
        <dbReference type="EMBL" id="GIM27964.1"/>
    </source>
</evidence>
<evidence type="ECO:0000313" key="3">
    <source>
        <dbReference type="Proteomes" id="UP000679179"/>
    </source>
</evidence>
<reference evidence="2" key="1">
    <citation type="submission" date="2021-03" db="EMBL/GenBank/DDBJ databases">
        <title>Taxonomic study of Clostridium polyendosporum from meadow-gley soil under rice.</title>
        <authorList>
            <person name="Kobayashi H."/>
            <person name="Tanizawa Y."/>
            <person name="Yagura M."/>
        </authorList>
    </citation>
    <scope>NUCLEOTIDE SEQUENCE</scope>
    <source>
        <strain evidence="2">JCM 30710</strain>
    </source>
</reference>
<name>A0A919RY95_9CLOT</name>
<sequence length="163" mass="19059">MHFNNNNDFTYLFRSKCIKTTRKKGFTLIELMVYLCILVIIMSSFMSIGTMYKRYEEKKEMEWYVEQIHSLITYSELFCKANDKSARIVNTRGTISLETEERKIKTLIIPPKYNVYINTDIDNILVISSKGNIYTSGTISIKGPRDKQANITIQPDNSYVRVR</sequence>